<keyword evidence="1" id="KW-0175">Coiled coil</keyword>
<sequence>MKKTLVAGLLVTAVSTSCFLPVNTFAESKTTYSQLTNSQNQLAMNRLSDSLRTLGAQTPLIQGYGLIILKQPDLEVNAIHGITIDQRTARSHVQDWLDTYNPKLFNVNQDLQDFGTRFSEYYDILVELAEKMNDDSQAKEDFVSAFNTLQEQMQALQYDMNKGVSVDLNNYKNELVEDSKSFSSKVSRAIELYKSSSGEIEKSRTEIRQLEENIQDDYTKLLALPKENVKGSINIGKSVIDIWKDAGKDQTLDTSNLEVIYNQVGQVQNDEVTKLNNDVRQKQQQKILLLQKLSKIEVQATQMTLIDLQLNNFTRVVKKQIESFDKLVSSWDIFNDTMIQMKRSLSTDAKIDSNALQAQLKELKTFTDELNKQTTEYENSVTNIKVTEAK</sequence>
<dbReference type="EMBL" id="MUAL01000022">
    <property type="protein sequence ID" value="OOR24817.1"/>
    <property type="molecule type" value="Genomic_DNA"/>
</dbReference>
<dbReference type="RefSeq" id="WP_078180835.1">
    <property type="nucleotide sequence ID" value="NZ_MUAL01000022.1"/>
</dbReference>
<evidence type="ECO:0000313" key="4">
    <source>
        <dbReference type="Proteomes" id="UP000191124"/>
    </source>
</evidence>
<evidence type="ECO:0000313" key="3">
    <source>
        <dbReference type="EMBL" id="OOR24817.1"/>
    </source>
</evidence>
<dbReference type="SUPFAM" id="SSF58100">
    <property type="entry name" value="Bacterial hemolysins"/>
    <property type="match status" value="1"/>
</dbReference>
<dbReference type="Proteomes" id="UP000191124">
    <property type="component" value="Unassembled WGS sequence"/>
</dbReference>
<feature type="signal peptide" evidence="2">
    <location>
        <begin position="1"/>
        <end position="26"/>
    </location>
</feature>
<accession>A0A1S9URF8</accession>
<comment type="caution">
    <text evidence="3">The sequence shown here is derived from an EMBL/GenBank/DDBJ whole genome shotgun (WGS) entry which is preliminary data.</text>
</comment>
<proteinExistence type="predicted"/>
<dbReference type="InterPro" id="IPR008414">
    <property type="entry name" value="HBL"/>
</dbReference>
<gene>
    <name evidence="3" type="ORF">BW892_14110</name>
</gene>
<evidence type="ECO:0000256" key="1">
    <source>
        <dbReference type="SAM" id="Coils"/>
    </source>
</evidence>
<organism evidence="3 4">
    <name type="scientific">Bacillus cereus</name>
    <dbReference type="NCBI Taxonomy" id="1396"/>
    <lineage>
        <taxon>Bacteria</taxon>
        <taxon>Bacillati</taxon>
        <taxon>Bacillota</taxon>
        <taxon>Bacilli</taxon>
        <taxon>Bacillales</taxon>
        <taxon>Bacillaceae</taxon>
        <taxon>Bacillus</taxon>
        <taxon>Bacillus cereus group</taxon>
    </lineage>
</organism>
<reference evidence="3 4" key="1">
    <citation type="submission" date="2017-01" db="EMBL/GenBank/DDBJ databases">
        <title>Bacillus cereus isolates.</title>
        <authorList>
            <person name="Beno S.M."/>
        </authorList>
    </citation>
    <scope>NUCLEOTIDE SEQUENCE [LARGE SCALE GENOMIC DNA]</scope>
    <source>
        <strain evidence="3 4">FSL M7-1219</strain>
    </source>
</reference>
<feature type="coiled-coil region" evidence="1">
    <location>
        <begin position="193"/>
        <end position="220"/>
    </location>
</feature>
<name>A0A1S9URF8_BACCE</name>
<dbReference type="PANTHER" id="PTHR38443:SF2">
    <property type="entry name" value="NON-HEMOLYTIC ENTEROTOXIN LYTIC COMPONENT L1"/>
    <property type="match status" value="1"/>
</dbReference>
<feature type="chain" id="PRO_5010582512" evidence="2">
    <location>
        <begin position="27"/>
        <end position="390"/>
    </location>
</feature>
<dbReference type="CDD" id="cd22654">
    <property type="entry name" value="ClyA_NheA-like"/>
    <property type="match status" value="1"/>
</dbReference>
<protein>
    <submittedName>
        <fullName evidence="3">Hemolytic enterotoxin</fullName>
    </submittedName>
</protein>
<dbReference type="Pfam" id="PF05791">
    <property type="entry name" value="Bacillus_HBL"/>
    <property type="match status" value="1"/>
</dbReference>
<evidence type="ECO:0000256" key="2">
    <source>
        <dbReference type="SAM" id="SignalP"/>
    </source>
</evidence>
<dbReference type="Gene3D" id="1.20.1170.10">
    <property type="match status" value="1"/>
</dbReference>
<dbReference type="PROSITE" id="PS51257">
    <property type="entry name" value="PROKAR_LIPOPROTEIN"/>
    <property type="match status" value="1"/>
</dbReference>
<dbReference type="PANTHER" id="PTHR38443">
    <property type="match status" value="1"/>
</dbReference>
<keyword evidence="2" id="KW-0732">Signal</keyword>
<dbReference type="AlphaFoldDB" id="A0A1S9URF8"/>
<dbReference type="GO" id="GO:0016020">
    <property type="term" value="C:membrane"/>
    <property type="evidence" value="ECO:0007669"/>
    <property type="project" value="InterPro"/>
</dbReference>
<dbReference type="InterPro" id="IPR052785">
    <property type="entry name" value="Enterotoxin_cmpnt"/>
</dbReference>